<keyword evidence="2" id="KW-0663">Pyridoxal phosphate</keyword>
<evidence type="ECO:0000256" key="2">
    <source>
        <dbReference type="ARBA" id="ARBA00022898"/>
    </source>
</evidence>
<dbReference type="GO" id="GO:0030170">
    <property type="term" value="F:pyridoxal phosphate binding"/>
    <property type="evidence" value="ECO:0007669"/>
    <property type="project" value="InterPro"/>
</dbReference>
<dbReference type="GO" id="GO:0006520">
    <property type="term" value="P:amino acid metabolic process"/>
    <property type="evidence" value="ECO:0007669"/>
    <property type="project" value="TreeGrafter"/>
</dbReference>
<comment type="similarity">
    <text evidence="1">Belongs to the class-I pyridoxal-phosphate-dependent aminotransferase family.</text>
</comment>
<evidence type="ECO:0000256" key="1">
    <source>
        <dbReference type="ARBA" id="ARBA00007441"/>
    </source>
</evidence>
<dbReference type="EMBL" id="WOWK01000028">
    <property type="protein sequence ID" value="KAF0326655.1"/>
    <property type="molecule type" value="Genomic_DNA"/>
</dbReference>
<dbReference type="PANTHER" id="PTHR43795:SF63">
    <property type="entry name" value="PUTATIVE (AFU_ORTHOLOGUE AFUA_4G00630)-RELATED"/>
    <property type="match status" value="1"/>
</dbReference>
<evidence type="ECO:0000259" key="3">
    <source>
        <dbReference type="Pfam" id="PF00155"/>
    </source>
</evidence>
<accession>A0A8H3WI03</accession>
<dbReference type="PRINTS" id="PR00753">
    <property type="entry name" value="ACCSYNTHASE"/>
</dbReference>
<gene>
    <name evidence="4" type="ORF">GQ607_005995</name>
</gene>
<dbReference type="SUPFAM" id="SSF53383">
    <property type="entry name" value="PLP-dependent transferases"/>
    <property type="match status" value="1"/>
</dbReference>
<organism evidence="4 5">
    <name type="scientific">Colletotrichum asianum</name>
    <dbReference type="NCBI Taxonomy" id="702518"/>
    <lineage>
        <taxon>Eukaryota</taxon>
        <taxon>Fungi</taxon>
        <taxon>Dikarya</taxon>
        <taxon>Ascomycota</taxon>
        <taxon>Pezizomycotina</taxon>
        <taxon>Sordariomycetes</taxon>
        <taxon>Hypocreomycetidae</taxon>
        <taxon>Glomerellales</taxon>
        <taxon>Glomerellaceae</taxon>
        <taxon>Colletotrichum</taxon>
        <taxon>Colletotrichum gloeosporioides species complex</taxon>
    </lineage>
</organism>
<dbReference type="Proteomes" id="UP000434172">
    <property type="component" value="Unassembled WGS sequence"/>
</dbReference>
<evidence type="ECO:0000313" key="5">
    <source>
        <dbReference type="Proteomes" id="UP000434172"/>
    </source>
</evidence>
<reference evidence="4 5" key="1">
    <citation type="submission" date="2019-12" db="EMBL/GenBank/DDBJ databases">
        <title>A genome sequence resource for the geographically widespread anthracnose pathogen Colletotrichum asianum.</title>
        <authorList>
            <person name="Meng Y."/>
        </authorList>
    </citation>
    <scope>NUCLEOTIDE SEQUENCE [LARGE SCALE GENOMIC DNA]</scope>
    <source>
        <strain evidence="4 5">ICMP 18580</strain>
    </source>
</reference>
<name>A0A8H3WI03_9PEZI</name>
<keyword evidence="5" id="KW-1185">Reference proteome</keyword>
<dbReference type="InterPro" id="IPR015421">
    <property type="entry name" value="PyrdxlP-dep_Trfase_major"/>
</dbReference>
<dbReference type="GO" id="GO:0008483">
    <property type="term" value="F:transaminase activity"/>
    <property type="evidence" value="ECO:0007669"/>
    <property type="project" value="TreeGrafter"/>
</dbReference>
<dbReference type="InterPro" id="IPR015422">
    <property type="entry name" value="PyrdxlP-dep_Trfase_small"/>
</dbReference>
<dbReference type="Pfam" id="PF00155">
    <property type="entry name" value="Aminotran_1_2"/>
    <property type="match status" value="1"/>
</dbReference>
<dbReference type="Gene3D" id="3.90.1150.10">
    <property type="entry name" value="Aspartate Aminotransferase, domain 1"/>
    <property type="match status" value="1"/>
</dbReference>
<dbReference type="InterPro" id="IPR004838">
    <property type="entry name" value="NHTrfase_class1_PyrdxlP-BS"/>
</dbReference>
<dbReference type="InterPro" id="IPR004839">
    <property type="entry name" value="Aminotransferase_I/II_large"/>
</dbReference>
<dbReference type="PROSITE" id="PS00105">
    <property type="entry name" value="AA_TRANSFER_CLASS_1"/>
    <property type="match status" value="1"/>
</dbReference>
<proteinExistence type="inferred from homology"/>
<dbReference type="AlphaFoldDB" id="A0A8H3WI03"/>
<evidence type="ECO:0000313" key="4">
    <source>
        <dbReference type="EMBL" id="KAF0326655.1"/>
    </source>
</evidence>
<feature type="domain" description="Aminotransferase class I/classII large" evidence="3">
    <location>
        <begin position="67"/>
        <end position="420"/>
    </location>
</feature>
<dbReference type="InterPro" id="IPR015424">
    <property type="entry name" value="PyrdxlP-dep_Trfase"/>
</dbReference>
<sequence length="434" mass="47646">MPLSTRAKSAENASDGLHIWKAVDDLFHPTANPTGFATLGVSENTLMSRELSEHLHRNFKLPSHSLTYGDGMTGSKRIKAALATFLNRHLHPSKPLESAHFTITNGCSSAIEHLAWAVANPGDAFLLGRPYYNTFLPDLILRTGCKVIPVAFENTDPIAPGAVGHYKRALESAAAEGQRVAGLIISNPHNPLGRCYSRASLLSLMRFCSENDMHFISDQVYALSAWENKVDHESESALFESCLSLNTDGVLAPDRIYTIWGMSKDFGANGLRIGAVISQSNPALHKALVAVALYSSPSSASDHIAANILEDEKWSDSFIQENRTRLASRYQLIVRWANSYGIPYAPGTNAAFFLWADLGSVWKRHNPGTVTDKELDDILIKLFLSQKVYVSSGKDFGSERAGWFRIVFSQDEVQLLTGLERVAAALKSRVTVNV</sequence>
<dbReference type="PANTHER" id="PTHR43795">
    <property type="entry name" value="BIFUNCTIONAL ASPARTATE AMINOTRANSFERASE AND GLUTAMATE/ASPARTATE-PREPHENATE AMINOTRANSFERASE-RELATED"/>
    <property type="match status" value="1"/>
</dbReference>
<protein>
    <submittedName>
        <fullName evidence="4">ACC synthase</fullName>
    </submittedName>
</protein>
<dbReference type="CDD" id="cd00609">
    <property type="entry name" value="AAT_like"/>
    <property type="match status" value="1"/>
</dbReference>
<dbReference type="OrthoDB" id="7042322at2759"/>
<dbReference type="Gene3D" id="3.40.640.10">
    <property type="entry name" value="Type I PLP-dependent aspartate aminotransferase-like (Major domain)"/>
    <property type="match status" value="1"/>
</dbReference>
<dbReference type="InterPro" id="IPR050478">
    <property type="entry name" value="Ethylene_sulfur-biosynth"/>
</dbReference>
<comment type="caution">
    <text evidence="4">The sequence shown here is derived from an EMBL/GenBank/DDBJ whole genome shotgun (WGS) entry which is preliminary data.</text>
</comment>